<comment type="caution">
    <text evidence="5">The sequence shown here is derived from an EMBL/GenBank/DDBJ whole genome shotgun (WGS) entry which is preliminary data.</text>
</comment>
<sequence>MAGLLNYAPAFRTVPAFRALDGFRSPLFDLVDRIADGARTDGVNIARVGDDSFRVELAVPGFVESEVEITVEDRILTVKGTKPEATEDGITYVTRGFAPASFERRFTLAEHVEVESADLKAGVLSIALVRKLPEARQPKRIAIGAAGTA</sequence>
<reference evidence="5 6" key="1">
    <citation type="submission" date="2024-03" db="EMBL/GenBank/DDBJ databases">
        <title>High-quality draft genome sequencing of Tistrella sp. BH-R2-4.</title>
        <authorList>
            <person name="Dong C."/>
        </authorList>
    </citation>
    <scope>NUCLEOTIDE SEQUENCE [LARGE SCALE GENOMIC DNA]</scope>
    <source>
        <strain evidence="5 6">BH-R2-4</strain>
    </source>
</reference>
<evidence type="ECO:0000256" key="1">
    <source>
        <dbReference type="ARBA" id="ARBA00023016"/>
    </source>
</evidence>
<dbReference type="RefSeq" id="WP_345937275.1">
    <property type="nucleotide sequence ID" value="NZ_JBBKTW010000003.1"/>
</dbReference>
<dbReference type="PROSITE" id="PS01031">
    <property type="entry name" value="SHSP"/>
    <property type="match status" value="1"/>
</dbReference>
<dbReference type="CDD" id="cd06470">
    <property type="entry name" value="ACD_IbpA-B_like"/>
    <property type="match status" value="1"/>
</dbReference>
<evidence type="ECO:0000259" key="4">
    <source>
        <dbReference type="PROSITE" id="PS01031"/>
    </source>
</evidence>
<organism evidence="5 6">
    <name type="scientific">Tistrella arctica</name>
    <dbReference type="NCBI Taxonomy" id="3133430"/>
    <lineage>
        <taxon>Bacteria</taxon>
        <taxon>Pseudomonadati</taxon>
        <taxon>Pseudomonadota</taxon>
        <taxon>Alphaproteobacteria</taxon>
        <taxon>Geminicoccales</taxon>
        <taxon>Geminicoccaceae</taxon>
        <taxon>Tistrella</taxon>
    </lineage>
</organism>
<feature type="domain" description="SHSP" evidence="4">
    <location>
        <begin position="34"/>
        <end position="146"/>
    </location>
</feature>
<dbReference type="Proteomes" id="UP001413721">
    <property type="component" value="Unassembled WGS sequence"/>
</dbReference>
<dbReference type="EMBL" id="JBBKTW010000003">
    <property type="protein sequence ID" value="MEN2988727.1"/>
    <property type="molecule type" value="Genomic_DNA"/>
</dbReference>
<accession>A0ABU9YJ08</accession>
<name>A0ABU9YJ08_9PROT</name>
<dbReference type="InterPro" id="IPR037913">
    <property type="entry name" value="ACD_IbpA/B"/>
</dbReference>
<dbReference type="PANTHER" id="PTHR47062:SF1">
    <property type="entry name" value="SMALL HEAT SHOCK PROTEIN IBPA"/>
    <property type="match status" value="1"/>
</dbReference>
<dbReference type="InterPro" id="IPR002068">
    <property type="entry name" value="A-crystallin/Hsp20_dom"/>
</dbReference>
<proteinExistence type="inferred from homology"/>
<gene>
    <name evidence="5" type="ORF">WG926_10475</name>
</gene>
<comment type="similarity">
    <text evidence="2 3">Belongs to the small heat shock protein (HSP20) family.</text>
</comment>
<evidence type="ECO:0000256" key="3">
    <source>
        <dbReference type="RuleBase" id="RU003616"/>
    </source>
</evidence>
<keyword evidence="1" id="KW-0346">Stress response</keyword>
<protein>
    <submittedName>
        <fullName evidence="5">Hsp20 family protein</fullName>
    </submittedName>
</protein>
<evidence type="ECO:0000313" key="5">
    <source>
        <dbReference type="EMBL" id="MEN2988727.1"/>
    </source>
</evidence>
<evidence type="ECO:0000313" key="6">
    <source>
        <dbReference type="Proteomes" id="UP001413721"/>
    </source>
</evidence>
<keyword evidence="6" id="KW-1185">Reference proteome</keyword>
<evidence type="ECO:0000256" key="2">
    <source>
        <dbReference type="PROSITE-ProRule" id="PRU00285"/>
    </source>
</evidence>
<dbReference type="Gene3D" id="2.60.40.790">
    <property type="match status" value="1"/>
</dbReference>
<dbReference type="InterPro" id="IPR008978">
    <property type="entry name" value="HSP20-like_chaperone"/>
</dbReference>
<dbReference type="PANTHER" id="PTHR47062">
    <property type="match status" value="1"/>
</dbReference>
<dbReference type="SUPFAM" id="SSF49764">
    <property type="entry name" value="HSP20-like chaperones"/>
    <property type="match status" value="1"/>
</dbReference>
<dbReference type="Pfam" id="PF00011">
    <property type="entry name" value="HSP20"/>
    <property type="match status" value="1"/>
</dbReference>